<feature type="non-terminal residue" evidence="2">
    <location>
        <position position="265"/>
    </location>
</feature>
<protein>
    <submittedName>
        <fullName evidence="2">Uncharacterized protein</fullName>
    </submittedName>
</protein>
<name>A0A6J4PLH8_9BACT</name>
<feature type="compositionally biased region" description="Basic residues" evidence="1">
    <location>
        <begin position="56"/>
        <end position="68"/>
    </location>
</feature>
<organism evidence="2">
    <name type="scientific">uncultured Phycisphaerae bacterium</name>
    <dbReference type="NCBI Taxonomy" id="904963"/>
    <lineage>
        <taxon>Bacteria</taxon>
        <taxon>Pseudomonadati</taxon>
        <taxon>Planctomycetota</taxon>
        <taxon>Phycisphaerae</taxon>
        <taxon>environmental samples</taxon>
    </lineage>
</organism>
<proteinExistence type="predicted"/>
<feature type="compositionally biased region" description="Low complexity" evidence="1">
    <location>
        <begin position="220"/>
        <end position="229"/>
    </location>
</feature>
<reference evidence="2" key="1">
    <citation type="submission" date="2020-02" db="EMBL/GenBank/DDBJ databases">
        <authorList>
            <person name="Meier V. D."/>
        </authorList>
    </citation>
    <scope>NUCLEOTIDE SEQUENCE</scope>
    <source>
        <strain evidence="2">AVDCRST_MAG64</strain>
    </source>
</reference>
<feature type="compositionally biased region" description="Basic residues" evidence="1">
    <location>
        <begin position="208"/>
        <end position="217"/>
    </location>
</feature>
<feature type="compositionally biased region" description="Basic and acidic residues" evidence="1">
    <location>
        <begin position="233"/>
        <end position="250"/>
    </location>
</feature>
<gene>
    <name evidence="2" type="ORF">AVDCRST_MAG64-2658</name>
</gene>
<feature type="compositionally biased region" description="Basic and acidic residues" evidence="1">
    <location>
        <begin position="88"/>
        <end position="100"/>
    </location>
</feature>
<evidence type="ECO:0000313" key="2">
    <source>
        <dbReference type="EMBL" id="CAA9417417.1"/>
    </source>
</evidence>
<evidence type="ECO:0000256" key="1">
    <source>
        <dbReference type="SAM" id="MobiDB-lite"/>
    </source>
</evidence>
<feature type="non-terminal residue" evidence="2">
    <location>
        <position position="1"/>
    </location>
</feature>
<feature type="region of interest" description="Disordered" evidence="1">
    <location>
        <begin position="1"/>
        <end position="265"/>
    </location>
</feature>
<accession>A0A6J4PLH8</accession>
<feature type="compositionally biased region" description="Basic and acidic residues" evidence="1">
    <location>
        <begin position="108"/>
        <end position="122"/>
    </location>
</feature>
<dbReference type="AlphaFoldDB" id="A0A6J4PLH8"/>
<feature type="compositionally biased region" description="Low complexity" evidence="1">
    <location>
        <begin position="191"/>
        <end position="207"/>
    </location>
</feature>
<sequence length="265" mass="27149">EEPIPRHGPVPGAALGRRPSPARDVPCRRASAPASGRLGGKGRGADLRQLGARGPRVPRRVPGRPRRGVRADAGTTRASGNHGRSGGRRTDGDRIARRGENGGLPPGDRGRDRARGHDDRGAVADQQAARRRGTAVPPEAGRTRGVGDRAGRGRPGPRRAVGRPGAGAEDPARGAGRVPGVRDPRLGPGPGDLLPAPAPPTAASHSHSAARGRRRGGGRASAARGSGVPQRAVRLDRLQAGRRPAADGRGRGVGGRTAADRRPAV</sequence>
<feature type="compositionally biased region" description="Basic and acidic residues" evidence="1">
    <location>
        <begin position="141"/>
        <end position="151"/>
    </location>
</feature>
<dbReference type="EMBL" id="CADCUQ010000599">
    <property type="protein sequence ID" value="CAA9417417.1"/>
    <property type="molecule type" value="Genomic_DNA"/>
</dbReference>